<evidence type="ECO:0000313" key="1">
    <source>
        <dbReference type="EMBL" id="CAB4883966.1"/>
    </source>
</evidence>
<name>A0A6J7ELM2_9ZZZZ</name>
<gene>
    <name evidence="1" type="ORF">UFOPK3472_00937</name>
</gene>
<sequence>MRHPYSNDLVEQLRQRACPPEGEYLEHDHGHSDCYLEREAADEIERLRSLITAWADADDAVSRDDYVNTLRAREQARDALRKAVGR</sequence>
<proteinExistence type="predicted"/>
<protein>
    <submittedName>
        <fullName evidence="1">Unannotated protein</fullName>
    </submittedName>
</protein>
<organism evidence="1">
    <name type="scientific">freshwater metagenome</name>
    <dbReference type="NCBI Taxonomy" id="449393"/>
    <lineage>
        <taxon>unclassified sequences</taxon>
        <taxon>metagenomes</taxon>
        <taxon>ecological metagenomes</taxon>
    </lineage>
</organism>
<reference evidence="1" key="1">
    <citation type="submission" date="2020-05" db="EMBL/GenBank/DDBJ databases">
        <authorList>
            <person name="Chiriac C."/>
            <person name="Salcher M."/>
            <person name="Ghai R."/>
            <person name="Kavagutti S V."/>
        </authorList>
    </citation>
    <scope>NUCLEOTIDE SEQUENCE</scope>
</reference>
<dbReference type="AlphaFoldDB" id="A0A6J7ELM2"/>
<accession>A0A6J7ELM2</accession>
<dbReference type="EMBL" id="CAFBLX010000044">
    <property type="protein sequence ID" value="CAB4883966.1"/>
    <property type="molecule type" value="Genomic_DNA"/>
</dbReference>